<protein>
    <submittedName>
        <fullName evidence="1">Uncharacterized protein</fullName>
    </submittedName>
</protein>
<gene>
    <name evidence="1" type="ORF">JOC86_002186</name>
</gene>
<proteinExistence type="predicted"/>
<evidence type="ECO:0000313" key="2">
    <source>
        <dbReference type="Proteomes" id="UP001646157"/>
    </source>
</evidence>
<reference evidence="1 2" key="1">
    <citation type="submission" date="2021-01" db="EMBL/GenBank/DDBJ databases">
        <title>Genomic Encyclopedia of Type Strains, Phase IV (KMG-IV): sequencing the most valuable type-strain genomes for metagenomic binning, comparative biology and taxonomic classification.</title>
        <authorList>
            <person name="Goeker M."/>
        </authorList>
    </citation>
    <scope>NUCLEOTIDE SEQUENCE [LARGE SCALE GENOMIC DNA]</scope>
    <source>
        <strain evidence="1 2">DSM 24834</strain>
    </source>
</reference>
<dbReference type="EMBL" id="JAFBDZ010000002">
    <property type="protein sequence ID" value="MBM7585644.1"/>
    <property type="molecule type" value="Genomic_DNA"/>
</dbReference>
<dbReference type="Proteomes" id="UP001646157">
    <property type="component" value="Unassembled WGS sequence"/>
</dbReference>
<keyword evidence="2" id="KW-1185">Reference proteome</keyword>
<name>A0ABS2NCR0_9BACI</name>
<accession>A0ABS2NCR0</accession>
<organism evidence="1 2">
    <name type="scientific">Rossellomorea pakistanensis</name>
    <dbReference type="NCBI Taxonomy" id="992288"/>
    <lineage>
        <taxon>Bacteria</taxon>
        <taxon>Bacillati</taxon>
        <taxon>Bacillota</taxon>
        <taxon>Bacilli</taxon>
        <taxon>Bacillales</taxon>
        <taxon>Bacillaceae</taxon>
        <taxon>Rossellomorea</taxon>
    </lineage>
</organism>
<evidence type="ECO:0000313" key="1">
    <source>
        <dbReference type="EMBL" id="MBM7585644.1"/>
    </source>
</evidence>
<comment type="caution">
    <text evidence="1">The sequence shown here is derived from an EMBL/GenBank/DDBJ whole genome shotgun (WGS) entry which is preliminary data.</text>
</comment>
<sequence length="36" mass="4236">MEEIIHLLKPLKGQKIENLNNEKISITIKIFNVFNI</sequence>